<feature type="region of interest" description="Disordered" evidence="3">
    <location>
        <begin position="1339"/>
        <end position="1593"/>
    </location>
</feature>
<feature type="compositionally biased region" description="Polar residues" evidence="3">
    <location>
        <begin position="692"/>
        <end position="704"/>
    </location>
</feature>
<feature type="compositionally biased region" description="Polar residues" evidence="3">
    <location>
        <begin position="34"/>
        <end position="44"/>
    </location>
</feature>
<dbReference type="PANTHER" id="PTHR23189">
    <property type="entry name" value="RNA RECOGNITION MOTIF-CONTAINING"/>
    <property type="match status" value="1"/>
</dbReference>
<feature type="compositionally biased region" description="Basic and acidic residues" evidence="3">
    <location>
        <begin position="1466"/>
        <end position="1530"/>
    </location>
</feature>
<feature type="region of interest" description="Disordered" evidence="3">
    <location>
        <begin position="124"/>
        <end position="207"/>
    </location>
</feature>
<feature type="compositionally biased region" description="Polar residues" evidence="3">
    <location>
        <begin position="1250"/>
        <end position="1263"/>
    </location>
</feature>
<proteinExistence type="predicted"/>
<evidence type="ECO:0000256" key="3">
    <source>
        <dbReference type="SAM" id="MobiDB-lite"/>
    </source>
</evidence>
<name>A0A238BZD7_9BILA</name>
<dbReference type="InterPro" id="IPR000504">
    <property type="entry name" value="RRM_dom"/>
</dbReference>
<feature type="region of interest" description="Disordered" evidence="3">
    <location>
        <begin position="737"/>
        <end position="836"/>
    </location>
</feature>
<feature type="compositionally biased region" description="Low complexity" evidence="3">
    <location>
        <begin position="786"/>
        <end position="801"/>
    </location>
</feature>
<dbReference type="OrthoDB" id="6407164at2759"/>
<feature type="region of interest" description="Disordered" evidence="3">
    <location>
        <begin position="1229"/>
        <end position="1287"/>
    </location>
</feature>
<feature type="compositionally biased region" description="Basic and acidic residues" evidence="3">
    <location>
        <begin position="1652"/>
        <end position="1689"/>
    </location>
</feature>
<feature type="compositionally biased region" description="Acidic residues" evidence="3">
    <location>
        <begin position="1699"/>
        <end position="1713"/>
    </location>
</feature>
<dbReference type="EMBL" id="KZ269989">
    <property type="protein sequence ID" value="OZC10080.1"/>
    <property type="molecule type" value="Genomic_DNA"/>
</dbReference>
<feature type="compositionally biased region" description="Low complexity" evidence="3">
    <location>
        <begin position="645"/>
        <end position="667"/>
    </location>
</feature>
<feature type="compositionally biased region" description="Low complexity" evidence="3">
    <location>
        <begin position="1043"/>
        <end position="1059"/>
    </location>
</feature>
<dbReference type="InterPro" id="IPR035979">
    <property type="entry name" value="RBD_domain_sf"/>
</dbReference>
<evidence type="ECO:0000313" key="5">
    <source>
        <dbReference type="EMBL" id="OZC10080.1"/>
    </source>
</evidence>
<feature type="compositionally biased region" description="Basic and acidic residues" evidence="3">
    <location>
        <begin position="1410"/>
        <end position="1436"/>
    </location>
</feature>
<gene>
    <name evidence="5" type="ORF">X798_02929</name>
</gene>
<feature type="compositionally biased region" description="Low complexity" evidence="3">
    <location>
        <begin position="45"/>
        <end position="56"/>
    </location>
</feature>
<feature type="compositionally biased region" description="Low complexity" evidence="3">
    <location>
        <begin position="181"/>
        <end position="200"/>
    </location>
</feature>
<protein>
    <recommendedName>
        <fullName evidence="4">RRM domain-containing protein</fullName>
    </recommendedName>
</protein>
<feature type="compositionally biased region" description="Polar residues" evidence="3">
    <location>
        <begin position="1025"/>
        <end position="1035"/>
    </location>
</feature>
<dbReference type="SUPFAM" id="SSF54928">
    <property type="entry name" value="RNA-binding domain, RBD"/>
    <property type="match status" value="2"/>
</dbReference>
<dbReference type="GO" id="GO:0003723">
    <property type="term" value="F:RNA binding"/>
    <property type="evidence" value="ECO:0007669"/>
    <property type="project" value="UniProtKB-UniRule"/>
</dbReference>
<feature type="region of interest" description="Disordered" evidence="3">
    <location>
        <begin position="574"/>
        <end position="710"/>
    </location>
</feature>
<feature type="compositionally biased region" description="Basic and acidic residues" evidence="3">
    <location>
        <begin position="758"/>
        <end position="780"/>
    </location>
</feature>
<dbReference type="InterPro" id="IPR012677">
    <property type="entry name" value="Nucleotide-bd_a/b_plait_sf"/>
</dbReference>
<dbReference type="Gene3D" id="3.30.70.330">
    <property type="match status" value="2"/>
</dbReference>
<feature type="compositionally biased region" description="Low complexity" evidence="3">
    <location>
        <begin position="1369"/>
        <end position="1392"/>
    </location>
</feature>
<reference evidence="5 6" key="1">
    <citation type="submission" date="2015-12" db="EMBL/GenBank/DDBJ databases">
        <title>Draft genome of the nematode, Onchocerca flexuosa.</title>
        <authorList>
            <person name="Mitreva M."/>
        </authorList>
    </citation>
    <scope>NUCLEOTIDE SEQUENCE [LARGE SCALE GENOMIC DNA]</scope>
    <source>
        <strain evidence="5">Red Deer</strain>
    </source>
</reference>
<dbReference type="Proteomes" id="UP000242913">
    <property type="component" value="Unassembled WGS sequence"/>
</dbReference>
<sequence>MQVTDLLYASCDVITREKLFLHCLNNGLVNSTTPSNSAVLDSPQNTRNASSSNTTTDSHRHSSDLHSPNSSSSKQIQKERQKFWVSTKITAQEYFFTGDVTISKNVAFAVYMFDCFIMSQHRLSSSSSLRRQSRERERDRERGNSSRTDERSQRSRTSGNNDRRISASDSRTARRPHHSPRASASSDSSRDSASSSGSSGYHHHLSNTHTVQSTVIKLGASCSRRNDANSSNELSASCGNHDNLSGAFQDIDGIYVSNLPSSRTESSLKDGLANFFKKFGKVVHIILETESGPNFVEQRRAFVIFQRLMDADKLKDIHHLFGLRLKIRFASHAAVTEAYNTYLSTNGQECLSSQDTASTSTSSVVDALTCRASRTLYVGGLERRTTDDSLRSRFSYFGHILETEVKNWESPSPFAFIQFADIHSVVCAINAYTQSAHSSGGKGKLKMNWGRTIVNNKIWIGELPSSCSADYLREKIRVSFTDTFSEVIYDPRHREALLIFSNNEIAQKAFSMIKTKQVAFWNADEKKDVHVPVDYCSEKLHDYFVDRKFRGESGISRDSTSICSNSGLAIASTSTSSLLAPPPDPPSHLRDTSSRIDCRKSDSNIPRRRRSGERESCRNSSRPLRYSSYNRSRRRRERARRNDVSPSSSSSSSSTSSDSDLSSSSTPDRNRPVTSHSKNNIQCLRRDKTPIYPSSSRQTSSPLNSKPDRNFEEANITTGIALQTVTSRNSTRASLAQLLPPPMPSAPILNPVSLTSPNEKKQQEDYHQSTEASKNEREPTIRSIDSKLQQSIMSSSSSVENELSHETNGKSTAEHRNRKAEQEQQQSNVKQLENKGSHDSALYNSVVQGNFATNEISAITSNRIEEIANTLVNVLQHHSKASTSTTASAPLAIMSGTHHSHSSTCSAQRSTDDACSKHHSSKQSASGKRTKWPWGNDPIKNHCAIPLDGSANRSKDPRHQKNSPQTSASLPLPKFVHEHRSTSSSLRRSNVPDPFRSPQQQKQDSKCPKNSLSASSSGVAGCSLKRNTTENSPSQKGIRGRTHSSLSRSESSNSETMLSPDPLNSTTQPSLVTSTMDIFGDTSPANNSNAYRERLDALGATFQNIEQKFQKTKQNTHLDCDRKGSSQRSYKFEEELERLKARAGSSSSTITTPQSAITTCSHSVSNTFTDSFTRVRSSGTTSIFDSKDTESLKLNRTPLSLSIPMPPASVTSTNSNSHTTVLYTTCTSSSSLPSPQFSGAQLRKPLLPPNITQSSNQTPSSAAASRIAYPPDFSIPPPPFPQPPVPPTLSLTAYKSAAAGTSLILAPPPPPSLICSISHSLDSTSPCYTTSLQPLVRSIGSQSSAQSSSWRTTTKPSTPPPIVHSIVNSKQASVSSASSTSKPSTSGSISSSAVLEVDKTRPRTQGNDKVQIREKEHAKTSSKTHVPEKKMSRDSTNKQPSLSELFRQQAQDSSEVLKQLKKVRKEKGDEAICHKSNDENKKGLVENIKEKNSKENEKKLLEKSDQNLAEKEKDKKYGDGRRIESQEAKLKMTVQKQSKEKKGKKELKEKDKEHKEGGELSSDKRKTQRQMDKSVKNKSVKDETDIKYKEKVKEKEHLQRYHAKKIKLEFPWRNKEALEKSVPSDNTSFDRELKRLFMEEEASGSLGLSMYDRVKQRSSSKPDDAARKNRALELLQERTRSRRNNEQNRPKRVQLESSSSDEEKDSANDEESDSSSGPSIYASRARKKKKTEPRDKSMKKTKSLLQKKENLQADICSTPKFDRY</sequence>
<accession>A0A238BZD7</accession>
<dbReference type="PROSITE" id="PS50102">
    <property type="entry name" value="RRM"/>
    <property type="match status" value="2"/>
</dbReference>
<feature type="compositionally biased region" description="Polar residues" evidence="3">
    <location>
        <begin position="672"/>
        <end position="682"/>
    </location>
</feature>
<dbReference type="CDD" id="cd00590">
    <property type="entry name" value="RRM_SF"/>
    <property type="match status" value="1"/>
</dbReference>
<dbReference type="SMART" id="SM00360">
    <property type="entry name" value="RRM"/>
    <property type="match status" value="2"/>
</dbReference>
<feature type="compositionally biased region" description="Polar residues" evidence="3">
    <location>
        <begin position="997"/>
        <end position="1018"/>
    </location>
</feature>
<feature type="region of interest" description="Disordered" evidence="3">
    <location>
        <begin position="34"/>
        <end position="78"/>
    </location>
</feature>
<dbReference type="Pfam" id="PF00076">
    <property type="entry name" value="RRM_1"/>
    <property type="match status" value="1"/>
</dbReference>
<keyword evidence="1 2" id="KW-0694">RNA-binding</keyword>
<feature type="compositionally biased region" description="Pro residues" evidence="3">
    <location>
        <begin position="1273"/>
        <end position="1287"/>
    </location>
</feature>
<keyword evidence="6" id="KW-1185">Reference proteome</keyword>
<feature type="compositionally biased region" description="Basic and acidic residues" evidence="3">
    <location>
        <begin position="587"/>
        <end position="602"/>
    </location>
</feature>
<evidence type="ECO:0000259" key="4">
    <source>
        <dbReference type="PROSITE" id="PS50102"/>
    </source>
</evidence>
<feature type="region of interest" description="Disordered" evidence="3">
    <location>
        <begin position="896"/>
        <end position="1070"/>
    </location>
</feature>
<feature type="compositionally biased region" description="Basic and acidic residues" evidence="3">
    <location>
        <begin position="802"/>
        <end position="822"/>
    </location>
</feature>
<feature type="compositionally biased region" description="Basic and acidic residues" evidence="3">
    <location>
        <begin position="1546"/>
        <end position="1593"/>
    </location>
</feature>
<evidence type="ECO:0000313" key="6">
    <source>
        <dbReference type="Proteomes" id="UP000242913"/>
    </source>
</evidence>
<feature type="region of interest" description="Disordered" evidence="3">
    <location>
        <begin position="1641"/>
        <end position="1764"/>
    </location>
</feature>
<feature type="domain" description="RRM" evidence="4">
    <location>
        <begin position="252"/>
        <end position="332"/>
    </location>
</feature>
<feature type="domain" description="RRM" evidence="4">
    <location>
        <begin position="374"/>
        <end position="452"/>
    </location>
</feature>
<feature type="compositionally biased region" description="Basic and acidic residues" evidence="3">
    <location>
        <begin position="132"/>
        <end position="153"/>
    </location>
</feature>
<feature type="compositionally biased region" description="Polar residues" evidence="3">
    <location>
        <begin position="1437"/>
        <end position="1456"/>
    </location>
</feature>
<feature type="compositionally biased region" description="Low complexity" evidence="3">
    <location>
        <begin position="618"/>
        <end position="630"/>
    </location>
</feature>
<evidence type="ECO:0000256" key="1">
    <source>
        <dbReference type="ARBA" id="ARBA00022884"/>
    </source>
</evidence>
<organism evidence="5 6">
    <name type="scientific">Onchocerca flexuosa</name>
    <dbReference type="NCBI Taxonomy" id="387005"/>
    <lineage>
        <taxon>Eukaryota</taxon>
        <taxon>Metazoa</taxon>
        <taxon>Ecdysozoa</taxon>
        <taxon>Nematoda</taxon>
        <taxon>Chromadorea</taxon>
        <taxon>Rhabditida</taxon>
        <taxon>Spirurina</taxon>
        <taxon>Spiruromorpha</taxon>
        <taxon>Filarioidea</taxon>
        <taxon>Onchocercidae</taxon>
        <taxon>Onchocerca</taxon>
    </lineage>
</organism>
<evidence type="ECO:0000256" key="2">
    <source>
        <dbReference type="PROSITE-ProRule" id="PRU00176"/>
    </source>
</evidence>